<name>A0A0E3PKH4_9EURY</name>
<reference evidence="1 2" key="1">
    <citation type="submission" date="2014-07" db="EMBL/GenBank/DDBJ databases">
        <title>Methanogenic archaea and the global carbon cycle.</title>
        <authorList>
            <person name="Henriksen J.R."/>
            <person name="Luke J."/>
            <person name="Reinhart S."/>
            <person name="Benedict M.N."/>
            <person name="Youngblut N.D."/>
            <person name="Metcalf M.E."/>
            <person name="Whitaker R.J."/>
            <person name="Metcalf W.W."/>
        </authorList>
    </citation>
    <scope>NUCLEOTIDE SEQUENCE [LARGE SCALE GENOMIC DNA]</scope>
    <source>
        <strain evidence="1 2">C2J</strain>
    </source>
</reference>
<proteinExistence type="predicted"/>
<dbReference type="KEGG" id="msj:MSSAC_0947"/>
<dbReference type="EMBL" id="CP009508">
    <property type="protein sequence ID" value="AKB35537.1"/>
    <property type="molecule type" value="Genomic_DNA"/>
</dbReference>
<sequence>MYEELTPAEKEDVKQAMCRWNDKTRFNFPVEQPCYSRPDLFYHQVVKKYGWGRV</sequence>
<dbReference type="HOGENOM" id="CLU_198703_0_0_2"/>
<organism evidence="1 2">
    <name type="scientific">Methanosarcina siciliae C2J</name>
    <dbReference type="NCBI Taxonomy" id="1434118"/>
    <lineage>
        <taxon>Archaea</taxon>
        <taxon>Methanobacteriati</taxon>
        <taxon>Methanobacteriota</taxon>
        <taxon>Stenosarchaea group</taxon>
        <taxon>Methanomicrobia</taxon>
        <taxon>Methanosarcinales</taxon>
        <taxon>Methanosarcinaceae</taxon>
        <taxon>Methanosarcina</taxon>
    </lineage>
</organism>
<dbReference type="PATRIC" id="fig|1434118.4.peg.1213"/>
<evidence type="ECO:0000313" key="2">
    <source>
        <dbReference type="Proteomes" id="UP000033123"/>
    </source>
</evidence>
<dbReference type="AlphaFoldDB" id="A0A0E3PKH4"/>
<evidence type="ECO:0000313" key="1">
    <source>
        <dbReference type="EMBL" id="AKB35537.1"/>
    </source>
</evidence>
<accession>A0A0E3PKH4</accession>
<protein>
    <submittedName>
        <fullName evidence="1">Uncharacterized protein</fullName>
    </submittedName>
</protein>
<gene>
    <name evidence="1" type="ORF">MSSAC_0947</name>
</gene>
<dbReference type="Proteomes" id="UP000033123">
    <property type="component" value="Chromosome"/>
</dbReference>